<dbReference type="eggNOG" id="COG2832">
    <property type="taxonomic scope" value="Bacteria"/>
</dbReference>
<evidence type="ECO:0008006" key="4">
    <source>
        <dbReference type="Google" id="ProtNLM"/>
    </source>
</evidence>
<dbReference type="RefSeq" id="WP_007194708.1">
    <property type="nucleotide sequence ID" value="NZ_AFWV01000013.1"/>
</dbReference>
<dbReference type="PANTHER" id="PTHR35813:SF1">
    <property type="entry name" value="INNER MEMBRANE PROTEIN YBAN"/>
    <property type="match status" value="1"/>
</dbReference>
<sequence>MHGNIPEQDPLVASVGRSRRRFYNLLAWLCFGLGFLGLVLPLMPTTVFWICATWLWLRSSPKRVRFLVEHPRFGESIRGFLERGEMCRTGKTAAIGSMAISWSVWYGLAAPGPVLSLSVAGILGLVALWIGTRPEGPKPQTQVRVSLDLNTFSRTPDPAKPPRNPPS</sequence>
<dbReference type="GO" id="GO:0005886">
    <property type="term" value="C:plasma membrane"/>
    <property type="evidence" value="ECO:0007669"/>
    <property type="project" value="TreeGrafter"/>
</dbReference>
<evidence type="ECO:0000313" key="3">
    <source>
        <dbReference type="Proteomes" id="UP000005459"/>
    </source>
</evidence>
<dbReference type="PANTHER" id="PTHR35813">
    <property type="entry name" value="INNER MEMBRANE PROTEIN YBAN"/>
    <property type="match status" value="1"/>
</dbReference>
<feature type="transmembrane region" description="Helical" evidence="1">
    <location>
        <begin position="25"/>
        <end position="57"/>
    </location>
</feature>
<accession>F9UFY3</accession>
<organism evidence="2 3">
    <name type="scientific">Thiocapsa marina 5811</name>
    <dbReference type="NCBI Taxonomy" id="768671"/>
    <lineage>
        <taxon>Bacteria</taxon>
        <taxon>Pseudomonadati</taxon>
        <taxon>Pseudomonadota</taxon>
        <taxon>Gammaproteobacteria</taxon>
        <taxon>Chromatiales</taxon>
        <taxon>Chromatiaceae</taxon>
        <taxon>Thiocapsa</taxon>
    </lineage>
</organism>
<dbReference type="EMBL" id="AFWV01000013">
    <property type="protein sequence ID" value="EGV17007.1"/>
    <property type="molecule type" value="Genomic_DNA"/>
</dbReference>
<dbReference type="Pfam" id="PF04304">
    <property type="entry name" value="DUF454"/>
    <property type="match status" value="1"/>
</dbReference>
<protein>
    <recommendedName>
        <fullName evidence="4">DUF454 domain-containing protein</fullName>
    </recommendedName>
</protein>
<keyword evidence="1" id="KW-1133">Transmembrane helix</keyword>
<dbReference type="Proteomes" id="UP000005459">
    <property type="component" value="Unassembled WGS sequence"/>
</dbReference>
<reference evidence="2 3" key="1">
    <citation type="submission" date="2011-06" db="EMBL/GenBank/DDBJ databases">
        <title>The draft genome of Thiocapsa marina 5811.</title>
        <authorList>
            <consortium name="US DOE Joint Genome Institute (JGI-PGF)"/>
            <person name="Lucas S."/>
            <person name="Han J."/>
            <person name="Cheng J.-F."/>
            <person name="Goodwin L."/>
            <person name="Pitluck S."/>
            <person name="Peters L."/>
            <person name="Land M.L."/>
            <person name="Hauser L."/>
            <person name="Vogl K."/>
            <person name="Liu Z."/>
            <person name="Imhoff J."/>
            <person name="Thiel V."/>
            <person name="Frigaard N.-U."/>
            <person name="Bryant D."/>
            <person name="Woyke T.J."/>
        </authorList>
    </citation>
    <scope>NUCLEOTIDE SEQUENCE [LARGE SCALE GENOMIC DNA]</scope>
    <source>
        <strain evidence="2 3">5811</strain>
    </source>
</reference>
<dbReference type="AlphaFoldDB" id="F9UFY3"/>
<dbReference type="STRING" id="768671.ThimaDRAFT_3836"/>
<evidence type="ECO:0000256" key="1">
    <source>
        <dbReference type="SAM" id="Phobius"/>
    </source>
</evidence>
<evidence type="ECO:0000313" key="2">
    <source>
        <dbReference type="EMBL" id="EGV17007.1"/>
    </source>
</evidence>
<keyword evidence="1" id="KW-0812">Transmembrane</keyword>
<name>F9UFY3_9GAMM</name>
<dbReference type="InterPro" id="IPR007401">
    <property type="entry name" value="DUF454"/>
</dbReference>
<dbReference type="OrthoDB" id="9816293at2"/>
<keyword evidence="1" id="KW-0472">Membrane</keyword>
<gene>
    <name evidence="2" type="ORF">ThimaDRAFT_3836</name>
</gene>
<proteinExistence type="predicted"/>
<keyword evidence="3" id="KW-1185">Reference proteome</keyword>
<feature type="transmembrane region" description="Helical" evidence="1">
    <location>
        <begin position="114"/>
        <end position="132"/>
    </location>
</feature>